<evidence type="ECO:0000313" key="2">
    <source>
        <dbReference type="EMBL" id="GAJ04524.1"/>
    </source>
</evidence>
<accession>X1TGZ0</accession>
<name>X1TGZ0_9ZZZZ</name>
<evidence type="ECO:0000256" key="1">
    <source>
        <dbReference type="SAM" id="MobiDB-lite"/>
    </source>
</evidence>
<dbReference type="AlphaFoldDB" id="X1TGZ0"/>
<gene>
    <name evidence="2" type="ORF">S12H4_46669</name>
</gene>
<reference evidence="2" key="1">
    <citation type="journal article" date="2014" name="Front. Microbiol.">
        <title>High frequency of phylogenetically diverse reductive dehalogenase-homologous genes in deep subseafloor sedimentary metagenomes.</title>
        <authorList>
            <person name="Kawai M."/>
            <person name="Futagami T."/>
            <person name="Toyoda A."/>
            <person name="Takaki Y."/>
            <person name="Nishi S."/>
            <person name="Hori S."/>
            <person name="Arai W."/>
            <person name="Tsubouchi T."/>
            <person name="Morono Y."/>
            <person name="Uchiyama I."/>
            <person name="Ito T."/>
            <person name="Fujiyama A."/>
            <person name="Inagaki F."/>
            <person name="Takami H."/>
        </authorList>
    </citation>
    <scope>NUCLEOTIDE SEQUENCE</scope>
    <source>
        <strain evidence="2">Expedition CK06-06</strain>
    </source>
</reference>
<protein>
    <submittedName>
        <fullName evidence="2">Uncharacterized protein</fullName>
    </submittedName>
</protein>
<feature type="region of interest" description="Disordered" evidence="1">
    <location>
        <begin position="1"/>
        <end position="35"/>
    </location>
</feature>
<sequence>MRRAETTKPSMADGGGVVSQVKGTGELPQPPVTEQVGARSCALDKELWQLRGGWTKV</sequence>
<organism evidence="2">
    <name type="scientific">marine sediment metagenome</name>
    <dbReference type="NCBI Taxonomy" id="412755"/>
    <lineage>
        <taxon>unclassified sequences</taxon>
        <taxon>metagenomes</taxon>
        <taxon>ecological metagenomes</taxon>
    </lineage>
</organism>
<comment type="caution">
    <text evidence="2">The sequence shown here is derived from an EMBL/GenBank/DDBJ whole genome shotgun (WGS) entry which is preliminary data.</text>
</comment>
<feature type="non-terminal residue" evidence="2">
    <location>
        <position position="57"/>
    </location>
</feature>
<dbReference type="EMBL" id="BARW01028985">
    <property type="protein sequence ID" value="GAJ04524.1"/>
    <property type="molecule type" value="Genomic_DNA"/>
</dbReference>
<proteinExistence type="predicted"/>